<proteinExistence type="predicted"/>
<evidence type="ECO:0000313" key="5">
    <source>
        <dbReference type="EMBL" id="SHK55158.1"/>
    </source>
</evidence>
<dbReference type="STRING" id="1121950.SAMN02745243_03202"/>
<keyword evidence="3" id="KW-0411">Iron-sulfur</keyword>
<name>A0A1M6TEF5_9FIRM</name>
<dbReference type="Pfam" id="PF13187">
    <property type="entry name" value="Fer4_9"/>
    <property type="match status" value="1"/>
</dbReference>
<keyword evidence="2" id="KW-0408">Iron</keyword>
<dbReference type="InterPro" id="IPR007525">
    <property type="entry name" value="FrhB_FdhB_C"/>
</dbReference>
<feature type="domain" description="4Fe-4S ferredoxin-type" evidence="4">
    <location>
        <begin position="32"/>
        <end position="61"/>
    </location>
</feature>
<keyword evidence="6" id="KW-1185">Reference proteome</keyword>
<dbReference type="AlphaFoldDB" id="A0A1M6TEF5"/>
<dbReference type="GO" id="GO:0051536">
    <property type="term" value="F:iron-sulfur cluster binding"/>
    <property type="evidence" value="ECO:0007669"/>
    <property type="project" value="UniProtKB-KW"/>
</dbReference>
<dbReference type="Pfam" id="PF04432">
    <property type="entry name" value="FrhB_FdhB_C"/>
    <property type="match status" value="1"/>
</dbReference>
<dbReference type="PANTHER" id="PTHR43193">
    <property type="match status" value="1"/>
</dbReference>
<evidence type="ECO:0000256" key="1">
    <source>
        <dbReference type="ARBA" id="ARBA00022723"/>
    </source>
</evidence>
<sequence length="402" mass="46077">MKRVGEGSYLEPDLDSGLQYLEGKKKLKMSQNNIGIIKDNCCGCGICEAVCSAEAIIEKRSVRNSIVYSVKDSCINCGLCLRVCPVNTKEFNKKNDYFYRAISKNEQILNKSSSGGVAYETSKKFIEKGFCVYSAIWSVPNQRVEHRRIKELGDLKSIQGSKYVQSVIDKSTYLEIKKDVVEGRVLFIGCPCQVAAVRNLVNDSKNLYTVDLLCHGVPSPNLLSEQISYLNIKSIRNISFRNRLSFTLSIESCEQIYEVDGYQNPYYSLFLNYSSFRESCYKCIFACEKRVGDITIGDYVENNKGYSCLIPNSEKGTEIVKDLFDSMRLEKRNILDLKGNESYYYPTKKKKEVEKFTRLYEKYGLILAYYCTFYKLAIKKFILRVVGEKTYSHVKSLFKKQS</sequence>
<organism evidence="5 6">
    <name type="scientific">Hespellia stercorisuis DSM 15480</name>
    <dbReference type="NCBI Taxonomy" id="1121950"/>
    <lineage>
        <taxon>Bacteria</taxon>
        <taxon>Bacillati</taxon>
        <taxon>Bacillota</taxon>
        <taxon>Clostridia</taxon>
        <taxon>Lachnospirales</taxon>
        <taxon>Lachnospiraceae</taxon>
        <taxon>Hespellia</taxon>
    </lineage>
</organism>
<dbReference type="PROSITE" id="PS00198">
    <property type="entry name" value="4FE4S_FER_1"/>
    <property type="match status" value="1"/>
</dbReference>
<protein>
    <submittedName>
        <fullName evidence="5">Coenzyme F420-reducing hydrogenase, beta subunit</fullName>
    </submittedName>
</protein>
<feature type="domain" description="4Fe-4S ferredoxin-type" evidence="4">
    <location>
        <begin position="64"/>
        <end position="94"/>
    </location>
</feature>
<gene>
    <name evidence="5" type="ORF">SAMN02745243_03202</name>
</gene>
<dbReference type="Proteomes" id="UP000184301">
    <property type="component" value="Unassembled WGS sequence"/>
</dbReference>
<accession>A0A1M6TEF5</accession>
<dbReference type="Gene3D" id="3.30.70.20">
    <property type="match status" value="1"/>
</dbReference>
<dbReference type="SUPFAM" id="SSF54862">
    <property type="entry name" value="4Fe-4S ferredoxins"/>
    <property type="match status" value="1"/>
</dbReference>
<evidence type="ECO:0000313" key="6">
    <source>
        <dbReference type="Proteomes" id="UP000184301"/>
    </source>
</evidence>
<dbReference type="InterPro" id="IPR017896">
    <property type="entry name" value="4Fe4S_Fe-S-bd"/>
</dbReference>
<dbReference type="PANTHER" id="PTHR43193:SF2">
    <property type="entry name" value="POLYFERREDOXIN PROTEIN FWDF"/>
    <property type="match status" value="1"/>
</dbReference>
<keyword evidence="1" id="KW-0479">Metal-binding</keyword>
<evidence type="ECO:0000259" key="4">
    <source>
        <dbReference type="PROSITE" id="PS51379"/>
    </source>
</evidence>
<dbReference type="InterPro" id="IPR017900">
    <property type="entry name" value="4Fe4S_Fe_S_CS"/>
</dbReference>
<dbReference type="EMBL" id="FQZY01000058">
    <property type="protein sequence ID" value="SHK55158.1"/>
    <property type="molecule type" value="Genomic_DNA"/>
</dbReference>
<reference evidence="5 6" key="1">
    <citation type="submission" date="2016-11" db="EMBL/GenBank/DDBJ databases">
        <authorList>
            <person name="Jaros S."/>
            <person name="Januszkiewicz K."/>
            <person name="Wedrychowicz H."/>
        </authorList>
    </citation>
    <scope>NUCLEOTIDE SEQUENCE [LARGE SCALE GENOMIC DNA]</scope>
    <source>
        <strain evidence="5 6">DSM 15480</strain>
    </source>
</reference>
<evidence type="ECO:0000256" key="3">
    <source>
        <dbReference type="ARBA" id="ARBA00023014"/>
    </source>
</evidence>
<dbReference type="PROSITE" id="PS51379">
    <property type="entry name" value="4FE4S_FER_2"/>
    <property type="match status" value="2"/>
</dbReference>
<dbReference type="GO" id="GO:0046872">
    <property type="term" value="F:metal ion binding"/>
    <property type="evidence" value="ECO:0007669"/>
    <property type="project" value="UniProtKB-KW"/>
</dbReference>
<evidence type="ECO:0000256" key="2">
    <source>
        <dbReference type="ARBA" id="ARBA00023004"/>
    </source>
</evidence>
<dbReference type="InterPro" id="IPR052977">
    <property type="entry name" value="Polyferredoxin-like_ET"/>
</dbReference>